<evidence type="ECO:0000259" key="17">
    <source>
        <dbReference type="PROSITE" id="PS50851"/>
    </source>
</evidence>
<dbReference type="PROSITE" id="PS50894">
    <property type="entry name" value="HPT"/>
    <property type="match status" value="1"/>
</dbReference>
<dbReference type="FunFam" id="3.30.565.10:FF:000016">
    <property type="entry name" value="Chemotaxis protein CheA, putative"/>
    <property type="match status" value="1"/>
</dbReference>
<dbReference type="InterPro" id="IPR035891">
    <property type="entry name" value="CheY-binding_CheA"/>
</dbReference>
<name>A0AAP9D9C6_9ENTR</name>
<dbReference type="InterPro" id="IPR015162">
    <property type="entry name" value="CheY-binding"/>
</dbReference>
<dbReference type="InterPro" id="IPR003594">
    <property type="entry name" value="HATPase_dom"/>
</dbReference>
<dbReference type="RefSeq" id="WP_142486253.1">
    <property type="nucleotide sequence ID" value="NZ_CP035382.1"/>
</dbReference>
<protein>
    <recommendedName>
        <fullName evidence="4">Chemotaxis protein CheA</fullName>
        <ecNumber evidence="3">2.7.13.3</ecNumber>
    </recommendedName>
</protein>
<dbReference type="Proteomes" id="UP000317812">
    <property type="component" value="Chromosome"/>
</dbReference>
<evidence type="ECO:0000256" key="4">
    <source>
        <dbReference type="ARBA" id="ARBA00021495"/>
    </source>
</evidence>
<feature type="domain" description="HPt" evidence="18">
    <location>
        <begin position="1"/>
        <end position="105"/>
    </location>
</feature>
<dbReference type="PRINTS" id="PR00344">
    <property type="entry name" value="BCTRLSENSOR"/>
</dbReference>
<feature type="modified residue" description="Phosphohistidine" evidence="14">
    <location>
        <position position="48"/>
    </location>
</feature>
<keyword evidence="12" id="KW-0902">Two-component regulatory system</keyword>
<dbReference type="InterPro" id="IPR004105">
    <property type="entry name" value="CheA-like_dim"/>
</dbReference>
<dbReference type="NCBIfam" id="NF007835">
    <property type="entry name" value="PRK10547.1"/>
    <property type="match status" value="1"/>
</dbReference>
<dbReference type="InterPro" id="IPR037006">
    <property type="entry name" value="CheA-like_homodim_sf"/>
</dbReference>
<dbReference type="SMART" id="SM01231">
    <property type="entry name" value="H-kinase_dim"/>
    <property type="match status" value="1"/>
</dbReference>
<dbReference type="GO" id="GO:0006935">
    <property type="term" value="P:chemotaxis"/>
    <property type="evidence" value="ECO:0007669"/>
    <property type="project" value="UniProtKB-KW"/>
</dbReference>
<dbReference type="FunFam" id="2.30.30.40:FF:000048">
    <property type="entry name" value="Chemotaxis protein CheA, putative"/>
    <property type="match status" value="1"/>
</dbReference>
<dbReference type="SUPFAM" id="SSF47384">
    <property type="entry name" value="Homodimeric domain of signal transducing histidine kinase"/>
    <property type="match status" value="1"/>
</dbReference>
<accession>A0AAP9D9C6</accession>
<dbReference type="PROSITE" id="PS50109">
    <property type="entry name" value="HIS_KIN"/>
    <property type="match status" value="1"/>
</dbReference>
<dbReference type="PANTHER" id="PTHR43395:SF10">
    <property type="entry name" value="CHEMOTAXIS PROTEIN CHEA"/>
    <property type="match status" value="1"/>
</dbReference>
<dbReference type="CDD" id="cd16916">
    <property type="entry name" value="HATPase_CheA-like"/>
    <property type="match status" value="1"/>
</dbReference>
<dbReference type="GO" id="GO:0005524">
    <property type="term" value="F:ATP binding"/>
    <property type="evidence" value="ECO:0007669"/>
    <property type="project" value="UniProtKB-KW"/>
</dbReference>
<dbReference type="Pfam" id="PF02518">
    <property type="entry name" value="HATPase_c"/>
    <property type="match status" value="1"/>
</dbReference>
<dbReference type="InterPro" id="IPR005467">
    <property type="entry name" value="His_kinase_dom"/>
</dbReference>
<comment type="subcellular location">
    <subcellularLocation>
        <location evidence="2">Cytoplasm</location>
    </subcellularLocation>
</comment>
<dbReference type="SMART" id="SM00387">
    <property type="entry name" value="HATPase_c"/>
    <property type="match status" value="1"/>
</dbReference>
<dbReference type="Pfam" id="PF01627">
    <property type="entry name" value="Hpt"/>
    <property type="match status" value="1"/>
</dbReference>
<evidence type="ECO:0000256" key="15">
    <source>
        <dbReference type="SAM" id="MobiDB-lite"/>
    </source>
</evidence>
<evidence type="ECO:0000259" key="18">
    <source>
        <dbReference type="PROSITE" id="PS50894"/>
    </source>
</evidence>
<keyword evidence="10" id="KW-0418">Kinase</keyword>
<dbReference type="Pfam" id="PF02895">
    <property type="entry name" value="H-kinase_dim"/>
    <property type="match status" value="1"/>
</dbReference>
<evidence type="ECO:0000259" key="16">
    <source>
        <dbReference type="PROSITE" id="PS50109"/>
    </source>
</evidence>
<evidence type="ECO:0000256" key="11">
    <source>
        <dbReference type="ARBA" id="ARBA00022840"/>
    </source>
</evidence>
<feature type="domain" description="Histidine kinase" evidence="16">
    <location>
        <begin position="324"/>
        <end position="531"/>
    </location>
</feature>
<dbReference type="Gene3D" id="1.20.120.160">
    <property type="entry name" value="HPT domain"/>
    <property type="match status" value="1"/>
</dbReference>
<dbReference type="InterPro" id="IPR004358">
    <property type="entry name" value="Sig_transdc_His_kin-like_C"/>
</dbReference>
<dbReference type="SMART" id="SM00073">
    <property type="entry name" value="HPT"/>
    <property type="match status" value="1"/>
</dbReference>
<dbReference type="Gene3D" id="2.30.30.40">
    <property type="entry name" value="SH3 Domains"/>
    <property type="match status" value="1"/>
</dbReference>
<evidence type="ECO:0000256" key="3">
    <source>
        <dbReference type="ARBA" id="ARBA00012438"/>
    </source>
</evidence>
<evidence type="ECO:0000313" key="20">
    <source>
        <dbReference type="Proteomes" id="UP000317812"/>
    </source>
</evidence>
<comment type="function">
    <text evidence="13">Involved in the transmission of sensory signals from the chemoreceptors to the flagellar motors. CheA is autophosphorylated; it can transfer its phosphate group to either CheB or CheY.</text>
</comment>
<evidence type="ECO:0000313" key="19">
    <source>
        <dbReference type="EMBL" id="QDK17013.1"/>
    </source>
</evidence>
<dbReference type="Gene3D" id="3.30.70.400">
    <property type="entry name" value="CheY-binding domain of CheA"/>
    <property type="match status" value="1"/>
</dbReference>
<evidence type="ECO:0000256" key="6">
    <source>
        <dbReference type="ARBA" id="ARBA00022500"/>
    </source>
</evidence>
<dbReference type="EMBL" id="CP035382">
    <property type="protein sequence ID" value="QDK17013.1"/>
    <property type="molecule type" value="Genomic_DNA"/>
</dbReference>
<evidence type="ECO:0000256" key="1">
    <source>
        <dbReference type="ARBA" id="ARBA00000085"/>
    </source>
</evidence>
<evidence type="ECO:0000256" key="14">
    <source>
        <dbReference type="PROSITE-ProRule" id="PRU00110"/>
    </source>
</evidence>
<dbReference type="GO" id="GO:0000155">
    <property type="term" value="F:phosphorelay sensor kinase activity"/>
    <property type="evidence" value="ECO:0007669"/>
    <property type="project" value="InterPro"/>
</dbReference>
<evidence type="ECO:0000256" key="13">
    <source>
        <dbReference type="ARBA" id="ARBA00035100"/>
    </source>
</evidence>
<dbReference type="SMART" id="SM00260">
    <property type="entry name" value="CheW"/>
    <property type="match status" value="1"/>
</dbReference>
<reference evidence="19 20" key="1">
    <citation type="submission" date="2019-01" db="EMBL/GenBank/DDBJ databases">
        <title>Florfenicol resistance in Enterobacteriaceae and whole-genome sequence analysis of florfenicol-resistant Leclercia adecarboxylata strain R25.</title>
        <authorList>
            <person name="Bao Q."/>
            <person name="Ying Y."/>
        </authorList>
    </citation>
    <scope>NUCLEOTIDE SEQUENCE [LARGE SCALE GENOMIC DNA]</scope>
    <source>
        <strain evidence="19 20">R25</strain>
    </source>
</reference>
<sequence>MSMDISDFYQTFFDEADELLADMEQHLLDLVPEAPDSEQLNAIFRAAHSIKGGAGTFGFTILQETTHLMENLLDEARRGEMQLNTDIINLFLETKDIMQEQLDAYKSSQEPDAASFEYICHALRQLALEAKGETAAVAVSPAKLSVVDAAPAAAPAADDRVRVVLSGLKESEVNLLEEELSNLATLSNVVKGKDTLAATLDGGISKDDVVAVLCFVIEPEQIDFEAVADAPAAGSAEVAEVVEAAPAVPAVAPAAPALKAVPGEPAAPNRGEREKPAARSSESTSIRVAVEKVDQLINLVGELVITQSMLAQRSNELDPVNHGDLITSMGQLQRNARDLQESVMSIRMMPMEYVFSRFPRLVRDLAGKLNKQIELTLMGSSTELDKSLIERIIDPLTHLVRNSLDHGIELPENRVAAGKSPVGNLILSAEHQGGNICIEVTDDGAGLNRERILAKAISQGMAVNENMTDEEVGMLIFAPGFSTAEQVTDVSGRGVGMDVVKRNIQEMGGHVEIKSKQGSGTTIRILLPLTLAILDGMSVKVADEVFILPLNAVMESLQPREEDLHPLAGGERVLEVRGEYLPLVELWKVFDVDGAKTEATQGIVVILQSAGRRYALLVDQLIGQHQVVVKNLESNYRKVPGISAATILGDGSVALIVDVSALQGLNREQRMAHTAA</sequence>
<keyword evidence="7 14" id="KW-0597">Phosphoprotein</keyword>
<evidence type="ECO:0000256" key="9">
    <source>
        <dbReference type="ARBA" id="ARBA00022741"/>
    </source>
</evidence>
<evidence type="ECO:0000256" key="7">
    <source>
        <dbReference type="ARBA" id="ARBA00022553"/>
    </source>
</evidence>
<evidence type="ECO:0000256" key="12">
    <source>
        <dbReference type="ARBA" id="ARBA00023012"/>
    </source>
</evidence>
<dbReference type="GO" id="GO:0005737">
    <property type="term" value="C:cytoplasm"/>
    <property type="evidence" value="ECO:0007669"/>
    <property type="project" value="UniProtKB-SubCell"/>
</dbReference>
<evidence type="ECO:0000256" key="8">
    <source>
        <dbReference type="ARBA" id="ARBA00022679"/>
    </source>
</evidence>
<dbReference type="InterPro" id="IPR036061">
    <property type="entry name" value="CheW-like_dom_sf"/>
</dbReference>
<dbReference type="InterPro" id="IPR036097">
    <property type="entry name" value="HisK_dim/P_sf"/>
</dbReference>
<dbReference type="InterPro" id="IPR051315">
    <property type="entry name" value="Bact_Chemotaxis_CheA"/>
</dbReference>
<comment type="catalytic activity">
    <reaction evidence="1">
        <text>ATP + protein L-histidine = ADP + protein N-phospho-L-histidine.</text>
        <dbReference type="EC" id="2.7.13.3"/>
    </reaction>
</comment>
<evidence type="ECO:0000256" key="10">
    <source>
        <dbReference type="ARBA" id="ARBA00022777"/>
    </source>
</evidence>
<gene>
    <name evidence="19" type="primary">cheA</name>
    <name evidence="19" type="ORF">ES815_01290</name>
</gene>
<dbReference type="CDD" id="cd00731">
    <property type="entry name" value="CheA_reg"/>
    <property type="match status" value="1"/>
</dbReference>
<dbReference type="Gene3D" id="3.30.565.10">
    <property type="entry name" value="Histidine kinase-like ATPase, C-terminal domain"/>
    <property type="match status" value="1"/>
</dbReference>
<keyword evidence="9" id="KW-0547">Nucleotide-binding</keyword>
<dbReference type="PROSITE" id="PS50851">
    <property type="entry name" value="CHEW"/>
    <property type="match status" value="1"/>
</dbReference>
<evidence type="ECO:0000256" key="2">
    <source>
        <dbReference type="ARBA" id="ARBA00004496"/>
    </source>
</evidence>
<dbReference type="Pfam" id="PF01584">
    <property type="entry name" value="CheW"/>
    <property type="match status" value="1"/>
</dbReference>
<dbReference type="CDD" id="cd00088">
    <property type="entry name" value="HPT"/>
    <property type="match status" value="1"/>
</dbReference>
<dbReference type="InterPro" id="IPR036890">
    <property type="entry name" value="HATPase_C_sf"/>
</dbReference>
<dbReference type="InterPro" id="IPR036641">
    <property type="entry name" value="HPT_dom_sf"/>
</dbReference>
<keyword evidence="6" id="KW-0145">Chemotaxis</keyword>
<feature type="region of interest" description="Disordered" evidence="15">
    <location>
        <begin position="260"/>
        <end position="284"/>
    </location>
</feature>
<keyword evidence="8" id="KW-0808">Transferase</keyword>
<dbReference type="InterPro" id="IPR002545">
    <property type="entry name" value="CheW-lke_dom"/>
</dbReference>
<dbReference type="PANTHER" id="PTHR43395">
    <property type="entry name" value="SENSOR HISTIDINE KINASE CHEA"/>
    <property type="match status" value="1"/>
</dbReference>
<dbReference type="SUPFAM" id="SSF47226">
    <property type="entry name" value="Histidine-containing phosphotransfer domain, HPT domain"/>
    <property type="match status" value="1"/>
</dbReference>
<dbReference type="InterPro" id="IPR008207">
    <property type="entry name" value="Sig_transdc_His_kin_Hpt_dom"/>
</dbReference>
<feature type="domain" description="CheW-like" evidence="17">
    <location>
        <begin position="533"/>
        <end position="668"/>
    </location>
</feature>
<dbReference type="EC" id="2.7.13.3" evidence="3"/>
<dbReference type="Gene3D" id="1.10.287.560">
    <property type="entry name" value="Histidine kinase CheA-like, homodimeric domain"/>
    <property type="match status" value="1"/>
</dbReference>
<dbReference type="SUPFAM" id="SSF55874">
    <property type="entry name" value="ATPase domain of HSP90 chaperone/DNA topoisomerase II/histidine kinase"/>
    <property type="match status" value="1"/>
</dbReference>
<dbReference type="Pfam" id="PF09078">
    <property type="entry name" value="CheY-binding"/>
    <property type="match status" value="1"/>
</dbReference>
<keyword evidence="11" id="KW-0067">ATP-binding</keyword>
<organism evidence="19 20">
    <name type="scientific">Leclercia adecarboxylata</name>
    <dbReference type="NCBI Taxonomy" id="83655"/>
    <lineage>
        <taxon>Bacteria</taxon>
        <taxon>Pseudomonadati</taxon>
        <taxon>Pseudomonadota</taxon>
        <taxon>Gammaproteobacteria</taxon>
        <taxon>Enterobacterales</taxon>
        <taxon>Enterobacteriaceae</taxon>
        <taxon>Leclercia</taxon>
    </lineage>
</organism>
<keyword evidence="5" id="KW-0963">Cytoplasm</keyword>
<dbReference type="SUPFAM" id="SSF50341">
    <property type="entry name" value="CheW-like"/>
    <property type="match status" value="1"/>
</dbReference>
<proteinExistence type="predicted"/>
<evidence type="ECO:0000256" key="5">
    <source>
        <dbReference type="ARBA" id="ARBA00022490"/>
    </source>
</evidence>
<dbReference type="AlphaFoldDB" id="A0AAP9D9C6"/>
<dbReference type="SUPFAM" id="SSF55052">
    <property type="entry name" value="CheY-binding domain of CheA"/>
    <property type="match status" value="1"/>
</dbReference>